<feature type="region of interest" description="Disordered" evidence="1">
    <location>
        <begin position="102"/>
        <end position="156"/>
    </location>
</feature>
<dbReference type="InterPro" id="IPR002059">
    <property type="entry name" value="CSP_DNA-bd"/>
</dbReference>
<dbReference type="AlphaFoldDB" id="A0A6C0ALA3"/>
<dbReference type="InterPro" id="IPR012340">
    <property type="entry name" value="NA-bd_OB-fold"/>
</dbReference>
<dbReference type="PROSITE" id="PS51857">
    <property type="entry name" value="CSD_2"/>
    <property type="match status" value="1"/>
</dbReference>
<protein>
    <recommendedName>
        <fullName evidence="2">CSD domain-containing protein</fullName>
    </recommendedName>
</protein>
<evidence type="ECO:0000313" key="3">
    <source>
        <dbReference type="EMBL" id="QHS80065.1"/>
    </source>
</evidence>
<sequence>MSSKTDNTSNWSEETQYSGRVKWFNNKAGFGFVTIVDGDKAGEDVFAHHSGVNVTGELYKYLVQGEYVHFHLRVSDNNDHPYQAGEVTGLYGGKLMCETRHETKQKAMASEGHGAGAGPGGKKDYNAQRRYRGGGPRDNRRGGNWSMKHGEESENQ</sequence>
<name>A0A6C0ALA3_9ZZZZ</name>
<evidence type="ECO:0000256" key="1">
    <source>
        <dbReference type="SAM" id="MobiDB-lite"/>
    </source>
</evidence>
<dbReference type="GO" id="GO:0003676">
    <property type="term" value="F:nucleic acid binding"/>
    <property type="evidence" value="ECO:0007669"/>
    <property type="project" value="InterPro"/>
</dbReference>
<dbReference type="PANTHER" id="PTHR46565:SF20">
    <property type="entry name" value="COLD SHOCK DOMAIN-CONTAINING PROTEIN 4"/>
    <property type="match status" value="1"/>
</dbReference>
<proteinExistence type="predicted"/>
<dbReference type="SMART" id="SM00357">
    <property type="entry name" value="CSP"/>
    <property type="match status" value="1"/>
</dbReference>
<evidence type="ECO:0000259" key="2">
    <source>
        <dbReference type="PROSITE" id="PS51857"/>
    </source>
</evidence>
<dbReference type="InterPro" id="IPR011129">
    <property type="entry name" value="CSD"/>
</dbReference>
<dbReference type="Pfam" id="PF00313">
    <property type="entry name" value="CSD"/>
    <property type="match status" value="1"/>
</dbReference>
<feature type="domain" description="CSD" evidence="2">
    <location>
        <begin position="16"/>
        <end position="89"/>
    </location>
</feature>
<dbReference type="PANTHER" id="PTHR46565">
    <property type="entry name" value="COLD SHOCK DOMAIN PROTEIN 2"/>
    <property type="match status" value="1"/>
</dbReference>
<dbReference type="Gene3D" id="2.40.50.140">
    <property type="entry name" value="Nucleic acid-binding proteins"/>
    <property type="match status" value="1"/>
</dbReference>
<organism evidence="3">
    <name type="scientific">viral metagenome</name>
    <dbReference type="NCBI Taxonomy" id="1070528"/>
    <lineage>
        <taxon>unclassified sequences</taxon>
        <taxon>metagenomes</taxon>
        <taxon>organismal metagenomes</taxon>
    </lineage>
</organism>
<reference evidence="3" key="1">
    <citation type="journal article" date="2020" name="Nature">
        <title>Giant virus diversity and host interactions through global metagenomics.</title>
        <authorList>
            <person name="Schulz F."/>
            <person name="Roux S."/>
            <person name="Paez-Espino D."/>
            <person name="Jungbluth S."/>
            <person name="Walsh D.A."/>
            <person name="Denef V.J."/>
            <person name="McMahon K.D."/>
            <person name="Konstantinidis K.T."/>
            <person name="Eloe-Fadrosh E.A."/>
            <person name="Kyrpides N.C."/>
            <person name="Woyke T."/>
        </authorList>
    </citation>
    <scope>NUCLEOTIDE SEQUENCE</scope>
    <source>
        <strain evidence="3">GVMAG-S-1039698-54</strain>
    </source>
</reference>
<accession>A0A6C0ALA3</accession>
<dbReference type="CDD" id="cd04458">
    <property type="entry name" value="CSP_CDS"/>
    <property type="match status" value="1"/>
</dbReference>
<dbReference type="SUPFAM" id="SSF50249">
    <property type="entry name" value="Nucleic acid-binding proteins"/>
    <property type="match status" value="1"/>
</dbReference>
<dbReference type="EMBL" id="MN740675">
    <property type="protein sequence ID" value="QHS80065.1"/>
    <property type="molecule type" value="Genomic_DNA"/>
</dbReference>